<protein>
    <submittedName>
        <fullName evidence="2">Uncharacterized protein</fullName>
    </submittedName>
</protein>
<gene>
    <name evidence="2" type="ORF">HMPREF9488_03106</name>
</gene>
<feature type="transmembrane region" description="Helical" evidence="1">
    <location>
        <begin position="75"/>
        <end position="95"/>
    </location>
</feature>
<name>E7GEG4_9FIRM</name>
<feature type="transmembrane region" description="Helical" evidence="1">
    <location>
        <begin position="125"/>
        <end position="158"/>
    </location>
</feature>
<keyword evidence="1" id="KW-0472">Membrane</keyword>
<dbReference type="AlphaFoldDB" id="E7GEG4"/>
<dbReference type="Proteomes" id="UP000003157">
    <property type="component" value="Unassembled WGS sequence"/>
</dbReference>
<organism evidence="2 3">
    <name type="scientific">Coprobacillus cateniformis</name>
    <dbReference type="NCBI Taxonomy" id="100884"/>
    <lineage>
        <taxon>Bacteria</taxon>
        <taxon>Bacillati</taxon>
        <taxon>Bacillota</taxon>
        <taxon>Erysipelotrichia</taxon>
        <taxon>Erysipelotrichales</taxon>
        <taxon>Coprobacillaceae</taxon>
        <taxon>Coprobacillus</taxon>
    </lineage>
</organism>
<evidence type="ECO:0000313" key="3">
    <source>
        <dbReference type="Proteomes" id="UP000003157"/>
    </source>
</evidence>
<keyword evidence="1" id="KW-1133">Transmembrane helix</keyword>
<evidence type="ECO:0000256" key="1">
    <source>
        <dbReference type="SAM" id="Phobius"/>
    </source>
</evidence>
<accession>E7GEG4</accession>
<keyword evidence="3" id="KW-1185">Reference proteome</keyword>
<feature type="transmembrane region" description="Helical" evidence="1">
    <location>
        <begin position="192"/>
        <end position="213"/>
    </location>
</feature>
<feature type="transmembrane region" description="Helical" evidence="1">
    <location>
        <begin position="43"/>
        <end position="63"/>
    </location>
</feature>
<evidence type="ECO:0000313" key="2">
    <source>
        <dbReference type="EMBL" id="EFW03415.1"/>
    </source>
</evidence>
<comment type="caution">
    <text evidence="2">The sequence shown here is derived from an EMBL/GenBank/DDBJ whole genome shotgun (WGS) entry which is preliminary data.</text>
</comment>
<keyword evidence="1" id="KW-0812">Transmembrane</keyword>
<dbReference type="EMBL" id="ADKX01000046">
    <property type="protein sequence ID" value="EFW03415.1"/>
    <property type="molecule type" value="Genomic_DNA"/>
</dbReference>
<proteinExistence type="predicted"/>
<feature type="transmembrane region" description="Helical" evidence="1">
    <location>
        <begin position="101"/>
        <end position="120"/>
    </location>
</feature>
<reference evidence="2 3" key="1">
    <citation type="submission" date="2010-12" db="EMBL/GenBank/DDBJ databases">
        <title>The Genome Sequence of Coprobacillus sp. strain 29_1.</title>
        <authorList>
            <consortium name="The Broad Institute Genome Sequencing Platform"/>
            <person name="Earl A."/>
            <person name="Ward D."/>
            <person name="Feldgarden M."/>
            <person name="Gevers D."/>
            <person name="Daigneault M."/>
            <person name="Sibley C.D."/>
            <person name="White A."/>
            <person name="Strauss J."/>
            <person name="Allen-Vercoe E."/>
            <person name="Young S.K."/>
            <person name="Zeng Q."/>
            <person name="Gargeya S."/>
            <person name="Fitzgerald M."/>
            <person name="Haas B."/>
            <person name="Abouelleil A."/>
            <person name="Alvarado L."/>
            <person name="Arachchi H.M."/>
            <person name="Berlin A."/>
            <person name="Brown A."/>
            <person name="Chapman S.B."/>
            <person name="Chen Z."/>
            <person name="Dunbar C."/>
            <person name="Freedman E."/>
            <person name="Gearin G."/>
            <person name="Gellesch M."/>
            <person name="Goldberg J."/>
            <person name="Griggs A."/>
            <person name="Gujja S."/>
            <person name="Heilman E."/>
            <person name="Heiman D."/>
            <person name="Howarth C."/>
            <person name="Larson L."/>
            <person name="Lui A."/>
            <person name="MacDonald P.J.P."/>
            <person name="Mehta T."/>
            <person name="Montmayeur A."/>
            <person name="Murphy C."/>
            <person name="Neiman D."/>
            <person name="Pearson M."/>
            <person name="Priest M."/>
            <person name="Roberts A."/>
            <person name="Saif S."/>
            <person name="Shea T."/>
            <person name="Shenoy N."/>
            <person name="Sisk P."/>
            <person name="Stolte C."/>
            <person name="Sykes S."/>
            <person name="White J."/>
            <person name="Yandava C."/>
            <person name="Nusbaum C."/>
            <person name="Birren B."/>
        </authorList>
    </citation>
    <scope>NUCLEOTIDE SEQUENCE [LARGE SCALE GENOMIC DNA]</scope>
    <source>
        <strain evidence="2 3">29_1</strain>
    </source>
</reference>
<dbReference type="HOGENOM" id="CLU_923508_0_0_9"/>
<sequence length="301" mass="35043">MFVTIMTAAIGIIIDSIQTFIMQGYSEGLGLSHVTIKLTYFSYWLYVLFALFIILLLFIEMFAFARNKEKILDKFLFACCIFTEICFLLSILFYLFRIKSFEFVCAFGVIFAITILEMLLNKFKVLYYSIFVFATIALVGIDFDIIFLGGIILAVLFIPTMCESFEKTFFKIFPRDKNTQKMKAMDIRIEPIINMMTSVFIMFFLLSAVIIYATTSINNFKKEGMSMLFNEDENQIVEIAGLKYLLLENTDNQKLIMEITDEKTEDNIKIYTVKSGEFMYLEEYDKIVVKIENCKINVNKK</sequence>